<comment type="caution">
    <text evidence="2">The sequence shown here is derived from an EMBL/GenBank/DDBJ whole genome shotgun (WGS) entry which is preliminary data.</text>
</comment>
<evidence type="ECO:0000256" key="1">
    <source>
        <dbReference type="SAM" id="MobiDB-lite"/>
    </source>
</evidence>
<dbReference type="EMBL" id="CANHGI010000005">
    <property type="protein sequence ID" value="CAI5450469.1"/>
    <property type="molecule type" value="Genomic_DNA"/>
</dbReference>
<proteinExistence type="predicted"/>
<reference evidence="2" key="1">
    <citation type="submission" date="2022-11" db="EMBL/GenBank/DDBJ databases">
        <authorList>
            <person name="Kikuchi T."/>
        </authorList>
    </citation>
    <scope>NUCLEOTIDE SEQUENCE</scope>
    <source>
        <strain evidence="2">PS1010</strain>
    </source>
</reference>
<sequence>MLKNYCSSICVITHTQMSKEGAFGRNPNQRRNNRPKGRLSWGTPRAANSSHLGAGKHMHPYQSTATKHFCETVSLGFSRTF</sequence>
<gene>
    <name evidence="2" type="ORF">CAMP_LOCUS13106</name>
</gene>
<keyword evidence="3" id="KW-1185">Reference proteome</keyword>
<name>A0A9P1ISW9_9PELO</name>
<protein>
    <submittedName>
        <fullName evidence="2">Uncharacterized protein</fullName>
    </submittedName>
</protein>
<dbReference type="Proteomes" id="UP001152747">
    <property type="component" value="Unassembled WGS sequence"/>
</dbReference>
<dbReference type="AlphaFoldDB" id="A0A9P1ISW9"/>
<feature type="region of interest" description="Disordered" evidence="1">
    <location>
        <begin position="19"/>
        <end position="59"/>
    </location>
</feature>
<accession>A0A9P1ISW9</accession>
<evidence type="ECO:0000313" key="3">
    <source>
        <dbReference type="Proteomes" id="UP001152747"/>
    </source>
</evidence>
<organism evidence="2 3">
    <name type="scientific">Caenorhabditis angaria</name>
    <dbReference type="NCBI Taxonomy" id="860376"/>
    <lineage>
        <taxon>Eukaryota</taxon>
        <taxon>Metazoa</taxon>
        <taxon>Ecdysozoa</taxon>
        <taxon>Nematoda</taxon>
        <taxon>Chromadorea</taxon>
        <taxon>Rhabditida</taxon>
        <taxon>Rhabditina</taxon>
        <taxon>Rhabditomorpha</taxon>
        <taxon>Rhabditoidea</taxon>
        <taxon>Rhabditidae</taxon>
        <taxon>Peloderinae</taxon>
        <taxon>Caenorhabditis</taxon>
    </lineage>
</organism>
<evidence type="ECO:0000313" key="2">
    <source>
        <dbReference type="EMBL" id="CAI5450469.1"/>
    </source>
</evidence>